<dbReference type="GO" id="GO:0005525">
    <property type="term" value="F:GTP binding"/>
    <property type="evidence" value="ECO:0007669"/>
    <property type="project" value="UniProtKB-KW"/>
</dbReference>
<dbReference type="InterPro" id="IPR027417">
    <property type="entry name" value="P-loop_NTPase"/>
</dbReference>
<comment type="similarity">
    <text evidence="1 5">Belongs to the GPN-loop GTPase family.</text>
</comment>
<comment type="function">
    <text evidence="5">Small GTPase required for proper localization of RNA polymerase II and III (RNAPII and RNAPIII). May act at an RNAP assembly step prior to nuclear import.</text>
</comment>
<evidence type="ECO:0000256" key="5">
    <source>
        <dbReference type="RuleBase" id="RU365059"/>
    </source>
</evidence>
<comment type="caution">
    <text evidence="6">The sequence shown here is derived from an EMBL/GenBank/DDBJ whole genome shotgun (WGS) entry which is preliminary data.</text>
</comment>
<name>A0AAN8ZLN5_9MAGN</name>
<evidence type="ECO:0000313" key="6">
    <source>
        <dbReference type="EMBL" id="KAK6938580.1"/>
    </source>
</evidence>
<evidence type="ECO:0000256" key="4">
    <source>
        <dbReference type="ARBA" id="ARBA00023134"/>
    </source>
</evidence>
<dbReference type="GO" id="GO:0003924">
    <property type="term" value="F:GTPase activity"/>
    <property type="evidence" value="ECO:0007669"/>
    <property type="project" value="TreeGrafter"/>
</dbReference>
<dbReference type="EMBL" id="JBAMMX010000006">
    <property type="protein sequence ID" value="KAK6938580.1"/>
    <property type="molecule type" value="Genomic_DNA"/>
</dbReference>
<evidence type="ECO:0000313" key="7">
    <source>
        <dbReference type="Proteomes" id="UP001370490"/>
    </source>
</evidence>
<keyword evidence="4 5" id="KW-0342">GTP-binding</keyword>
<evidence type="ECO:0000256" key="1">
    <source>
        <dbReference type="ARBA" id="ARBA00005290"/>
    </source>
</evidence>
<organism evidence="6 7">
    <name type="scientific">Dillenia turbinata</name>
    <dbReference type="NCBI Taxonomy" id="194707"/>
    <lineage>
        <taxon>Eukaryota</taxon>
        <taxon>Viridiplantae</taxon>
        <taxon>Streptophyta</taxon>
        <taxon>Embryophyta</taxon>
        <taxon>Tracheophyta</taxon>
        <taxon>Spermatophyta</taxon>
        <taxon>Magnoliopsida</taxon>
        <taxon>eudicotyledons</taxon>
        <taxon>Gunneridae</taxon>
        <taxon>Pentapetalae</taxon>
        <taxon>Dilleniales</taxon>
        <taxon>Dilleniaceae</taxon>
        <taxon>Dillenia</taxon>
    </lineage>
</organism>
<keyword evidence="3 5" id="KW-0378">Hydrolase</keyword>
<accession>A0AAN8ZLN5</accession>
<dbReference type="GO" id="GO:0005737">
    <property type="term" value="C:cytoplasm"/>
    <property type="evidence" value="ECO:0007669"/>
    <property type="project" value="TreeGrafter"/>
</dbReference>
<dbReference type="InterPro" id="IPR004130">
    <property type="entry name" value="Gpn"/>
</dbReference>
<keyword evidence="7" id="KW-1185">Reference proteome</keyword>
<sequence length="152" mass="17022">MVKSLSVHLGQGRPHTAMICLNSSLLSEARQRYECAVNIEDLVKLSDMMNEHSLGPNGGLVYYMDYLEKNIDWLESKLEPITKGKRPILVFLLQNLMPVVILMRTRWELSLGDVLAGIKNKGPGLIGIKCDPENFSDTVAIQNLMESLVLSH</sequence>
<dbReference type="AlphaFoldDB" id="A0AAN8ZLN5"/>
<dbReference type="PANTHER" id="PTHR21231:SF3">
    <property type="entry name" value="GPN-LOOP GTPASE 2"/>
    <property type="match status" value="1"/>
</dbReference>
<reference evidence="6 7" key="1">
    <citation type="submission" date="2023-12" db="EMBL/GenBank/DDBJ databases">
        <title>A high-quality genome assembly for Dillenia turbinata (Dilleniales).</title>
        <authorList>
            <person name="Chanderbali A."/>
        </authorList>
    </citation>
    <scope>NUCLEOTIDE SEQUENCE [LARGE SCALE GENOMIC DNA]</scope>
    <source>
        <strain evidence="6">LSX21</strain>
        <tissue evidence="6">Leaf</tissue>
    </source>
</reference>
<dbReference type="PANTHER" id="PTHR21231">
    <property type="entry name" value="XPA-BINDING PROTEIN 1-RELATED"/>
    <property type="match status" value="1"/>
</dbReference>
<proteinExistence type="inferred from homology"/>
<comment type="subunit">
    <text evidence="5">Binds to RNA polymerase II (RNAPII).</text>
</comment>
<evidence type="ECO:0000256" key="2">
    <source>
        <dbReference type="ARBA" id="ARBA00022741"/>
    </source>
</evidence>
<dbReference type="Pfam" id="PF03029">
    <property type="entry name" value="ATP_bind_1"/>
    <property type="match status" value="1"/>
</dbReference>
<gene>
    <name evidence="6" type="ORF">RJ641_032088</name>
</gene>
<dbReference type="Proteomes" id="UP001370490">
    <property type="component" value="Unassembled WGS sequence"/>
</dbReference>
<evidence type="ECO:0000256" key="3">
    <source>
        <dbReference type="ARBA" id="ARBA00022801"/>
    </source>
</evidence>
<keyword evidence="2 5" id="KW-0547">Nucleotide-binding</keyword>
<protein>
    <recommendedName>
        <fullName evidence="5">GPN-loop GTPase 2</fullName>
    </recommendedName>
</protein>
<dbReference type="Gene3D" id="3.40.50.300">
    <property type="entry name" value="P-loop containing nucleotide triphosphate hydrolases"/>
    <property type="match status" value="1"/>
</dbReference>